<dbReference type="Gene3D" id="3.40.800.20">
    <property type="entry name" value="Histone deacetylase domain"/>
    <property type="match status" value="1"/>
</dbReference>
<dbReference type="PANTHER" id="PTHR10625:SF43">
    <property type="entry name" value="POLYAMINE DEACETYLASE HDAC10"/>
    <property type="match status" value="1"/>
</dbReference>
<dbReference type="InterPro" id="IPR037138">
    <property type="entry name" value="His_deacetylse_dom_sf"/>
</dbReference>
<dbReference type="GO" id="GO:0019213">
    <property type="term" value="F:deacetylase activity"/>
    <property type="evidence" value="ECO:0007669"/>
    <property type="project" value="TreeGrafter"/>
</dbReference>
<dbReference type="SUPFAM" id="SSF52768">
    <property type="entry name" value="Arginase/deacetylase"/>
    <property type="match status" value="1"/>
</dbReference>
<dbReference type="GeneTree" id="ENSGT00940000160061"/>
<organism evidence="2">
    <name type="scientific">Petromyzon marinus</name>
    <name type="common">Sea lamprey</name>
    <dbReference type="NCBI Taxonomy" id="7757"/>
    <lineage>
        <taxon>Eukaryota</taxon>
        <taxon>Metazoa</taxon>
        <taxon>Chordata</taxon>
        <taxon>Craniata</taxon>
        <taxon>Vertebrata</taxon>
        <taxon>Cyclostomata</taxon>
        <taxon>Hyperoartia</taxon>
        <taxon>Petromyzontiformes</taxon>
        <taxon>Petromyzontidae</taxon>
        <taxon>Petromyzon</taxon>
    </lineage>
</organism>
<dbReference type="InterPro" id="IPR000286">
    <property type="entry name" value="HDACs"/>
</dbReference>
<feature type="domain" description="Histone deacetylase" evidence="1">
    <location>
        <begin position="2"/>
        <end position="124"/>
    </location>
</feature>
<dbReference type="AlphaFoldDB" id="S4R8H0"/>
<name>S4R8H0_PETMA</name>
<dbReference type="InterPro" id="IPR023696">
    <property type="entry name" value="Ureohydrolase_dom_sf"/>
</dbReference>
<dbReference type="Pfam" id="PF00850">
    <property type="entry name" value="Hist_deacetyl"/>
    <property type="match status" value="1"/>
</dbReference>
<evidence type="ECO:0000259" key="1">
    <source>
        <dbReference type="Pfam" id="PF00850"/>
    </source>
</evidence>
<protein>
    <recommendedName>
        <fullName evidence="1">Histone deacetylase domain-containing protein</fullName>
    </recommendedName>
</protein>
<proteinExistence type="predicted"/>
<dbReference type="STRING" id="7757.ENSPMAP00000001501"/>
<reference evidence="2" key="1">
    <citation type="submission" date="2025-08" db="UniProtKB">
        <authorList>
            <consortium name="Ensembl"/>
        </authorList>
    </citation>
    <scope>IDENTIFICATION</scope>
</reference>
<dbReference type="HOGENOM" id="CLU_2009234_0_0_1"/>
<evidence type="ECO:0000313" key="2">
    <source>
        <dbReference type="Ensembl" id="ENSPMAP00000001501.1"/>
    </source>
</evidence>
<dbReference type="GO" id="GO:0040029">
    <property type="term" value="P:epigenetic regulation of gene expression"/>
    <property type="evidence" value="ECO:0007669"/>
    <property type="project" value="TreeGrafter"/>
</dbReference>
<dbReference type="PRINTS" id="PR01270">
    <property type="entry name" value="HDASUPER"/>
</dbReference>
<accession>S4R8H0</accession>
<sequence length="124" mass="13680">YSAEYLALVESTESMSLEELKALSDKTMDAFFHPDTYACARLALGATLQLVDAVVTGAVRNGVALVRPPGHHSQRNEANGFCIFNNVAIAAERAKRTHGLRRILIVDWDIHHGQGTQFIFEDDP</sequence>
<dbReference type="OMA" id="DTYACAR"/>
<reference evidence="2" key="2">
    <citation type="submission" date="2025-09" db="UniProtKB">
        <authorList>
            <consortium name="Ensembl"/>
        </authorList>
    </citation>
    <scope>IDENTIFICATION</scope>
</reference>
<dbReference type="Ensembl" id="ENSPMAT00000001508.1">
    <property type="protein sequence ID" value="ENSPMAP00000001501.1"/>
    <property type="gene ID" value="ENSPMAG00000001367.1"/>
</dbReference>
<dbReference type="InterPro" id="IPR023801">
    <property type="entry name" value="His_deacetylse_dom"/>
</dbReference>
<dbReference type="PANTHER" id="PTHR10625">
    <property type="entry name" value="HISTONE DEACETYLASE HDAC1-RELATED"/>
    <property type="match status" value="1"/>
</dbReference>